<keyword evidence="2" id="KW-1185">Reference proteome</keyword>
<organism evidence="1 2">
    <name type="scientific">Brassica napus</name>
    <name type="common">Rape</name>
    <dbReference type="NCBI Taxonomy" id="3708"/>
    <lineage>
        <taxon>Eukaryota</taxon>
        <taxon>Viridiplantae</taxon>
        <taxon>Streptophyta</taxon>
        <taxon>Embryophyta</taxon>
        <taxon>Tracheophyta</taxon>
        <taxon>Spermatophyta</taxon>
        <taxon>Magnoliopsida</taxon>
        <taxon>eudicotyledons</taxon>
        <taxon>Gunneridae</taxon>
        <taxon>Pentapetalae</taxon>
        <taxon>rosids</taxon>
        <taxon>malvids</taxon>
        <taxon>Brassicales</taxon>
        <taxon>Brassicaceae</taxon>
        <taxon>Brassiceae</taxon>
        <taxon>Brassica</taxon>
    </lineage>
</organism>
<evidence type="ECO:0000313" key="2">
    <source>
        <dbReference type="Proteomes" id="UP000824890"/>
    </source>
</evidence>
<protein>
    <submittedName>
        <fullName evidence="1">Uncharacterized protein</fullName>
    </submittedName>
</protein>
<gene>
    <name evidence="1" type="ORF">HID58_045813</name>
</gene>
<evidence type="ECO:0000313" key="1">
    <source>
        <dbReference type="EMBL" id="KAH0896245.1"/>
    </source>
</evidence>
<comment type="caution">
    <text evidence="1">The sequence shown here is derived from an EMBL/GenBank/DDBJ whole genome shotgun (WGS) entry which is preliminary data.</text>
</comment>
<dbReference type="Proteomes" id="UP000824890">
    <property type="component" value="Unassembled WGS sequence"/>
</dbReference>
<sequence length="72" mass="7882">MTRQYIAYENNFHNGDLTPTIQITMENLVKRNTIKDLEAVVVPAEKQMCLGSRGAGAAMEEASPVNSGNVDK</sequence>
<dbReference type="EMBL" id="JAGKQM010000012">
    <property type="protein sequence ID" value="KAH0896245.1"/>
    <property type="molecule type" value="Genomic_DNA"/>
</dbReference>
<accession>A0ABQ8AW55</accession>
<reference evidence="1 2" key="1">
    <citation type="submission" date="2021-05" db="EMBL/GenBank/DDBJ databases">
        <title>Genome Assembly of Synthetic Allotetraploid Brassica napus Reveals Homoeologous Exchanges between Subgenomes.</title>
        <authorList>
            <person name="Davis J.T."/>
        </authorList>
    </citation>
    <scope>NUCLEOTIDE SEQUENCE [LARGE SCALE GENOMIC DNA]</scope>
    <source>
        <strain evidence="2">cv. Da-Ae</strain>
        <tissue evidence="1">Seedling</tissue>
    </source>
</reference>
<proteinExistence type="predicted"/>
<name>A0ABQ8AW55_BRANA</name>